<feature type="compositionally biased region" description="Basic and acidic residues" evidence="1">
    <location>
        <begin position="71"/>
        <end position="87"/>
    </location>
</feature>
<name>A0A940MKG7_9RHOB</name>
<protein>
    <recommendedName>
        <fullName evidence="4">Peptidase inhibitor I78 family protein</fullName>
    </recommendedName>
</protein>
<dbReference type="Gene3D" id="3.30.10.10">
    <property type="entry name" value="Trypsin Inhibitor V, subunit A"/>
    <property type="match status" value="1"/>
</dbReference>
<dbReference type="InterPro" id="IPR021719">
    <property type="entry name" value="Prot_inh_I78"/>
</dbReference>
<evidence type="ECO:0000313" key="3">
    <source>
        <dbReference type="Proteomes" id="UP000675940"/>
    </source>
</evidence>
<dbReference type="PANTHER" id="PTHR39600:SF1">
    <property type="entry name" value="PEPTIDASE INHIBITOR I78 FAMILY PROTEIN"/>
    <property type="match status" value="1"/>
</dbReference>
<dbReference type="PANTHER" id="PTHR39600">
    <property type="entry name" value="PEPTIDASE INHIBITOR I78 FAMILY PROTEIN"/>
    <property type="match status" value="1"/>
</dbReference>
<feature type="region of interest" description="Disordered" evidence="1">
    <location>
        <begin position="16"/>
        <end position="42"/>
    </location>
</feature>
<keyword evidence="3" id="KW-1185">Reference proteome</keyword>
<evidence type="ECO:0000256" key="1">
    <source>
        <dbReference type="SAM" id="MobiDB-lite"/>
    </source>
</evidence>
<dbReference type="Proteomes" id="UP000675940">
    <property type="component" value="Unassembled WGS sequence"/>
</dbReference>
<comment type="caution">
    <text evidence="2">The sequence shown here is derived from an EMBL/GenBank/DDBJ whole genome shotgun (WGS) entry which is preliminary data.</text>
</comment>
<gene>
    <name evidence="2" type="ORF">J5474_11745</name>
</gene>
<proteinExistence type="predicted"/>
<dbReference type="Pfam" id="PF11720">
    <property type="entry name" value="Inhibitor_I78"/>
    <property type="match status" value="1"/>
</dbReference>
<organism evidence="2 3">
    <name type="scientific">Sagittula salina</name>
    <dbReference type="NCBI Taxonomy" id="2820268"/>
    <lineage>
        <taxon>Bacteria</taxon>
        <taxon>Pseudomonadati</taxon>
        <taxon>Pseudomonadota</taxon>
        <taxon>Alphaproteobacteria</taxon>
        <taxon>Rhodobacterales</taxon>
        <taxon>Roseobacteraceae</taxon>
        <taxon>Sagittula</taxon>
    </lineage>
</organism>
<dbReference type="RefSeq" id="WP_209361113.1">
    <property type="nucleotide sequence ID" value="NZ_JAGISH010000006.1"/>
</dbReference>
<dbReference type="AlphaFoldDB" id="A0A940MKG7"/>
<sequence length="102" mass="10837">MLSLIVALALTAPTYYGTLPRGTPQPTPAMGARQAEAPPAEPGLCPAAQYQDLIGQPATAAEAIPQPKRVLHPDDMATMDHRPDRTNVHLDDEGVIQSLRCG</sequence>
<feature type="region of interest" description="Disordered" evidence="1">
    <location>
        <begin position="62"/>
        <end position="87"/>
    </location>
</feature>
<evidence type="ECO:0000313" key="2">
    <source>
        <dbReference type="EMBL" id="MBP0483161.1"/>
    </source>
</evidence>
<accession>A0A940MKG7</accession>
<dbReference type="EMBL" id="JAGISH010000006">
    <property type="protein sequence ID" value="MBP0483161.1"/>
    <property type="molecule type" value="Genomic_DNA"/>
</dbReference>
<reference evidence="2" key="1">
    <citation type="submission" date="2021-03" db="EMBL/GenBank/DDBJ databases">
        <title>Sagittula salina sp. nov. strain M10.9X isolated from the marine waste.</title>
        <authorList>
            <person name="Satari L."/>
            <person name="Molina-Menor E."/>
            <person name="Vidal-Verdu A."/>
            <person name="Pascual J."/>
            <person name="Pereto J."/>
            <person name="Porcar M."/>
        </authorList>
    </citation>
    <scope>NUCLEOTIDE SEQUENCE</scope>
    <source>
        <strain evidence="2">M10.9X</strain>
    </source>
</reference>
<evidence type="ECO:0008006" key="4">
    <source>
        <dbReference type="Google" id="ProtNLM"/>
    </source>
</evidence>